<dbReference type="RefSeq" id="WP_229891645.1">
    <property type="nucleotide sequence ID" value="NZ_BMTP01000019.1"/>
</dbReference>
<dbReference type="Proteomes" id="UP000636661">
    <property type="component" value="Unassembled WGS sequence"/>
</dbReference>
<accession>A0A918I479</accession>
<evidence type="ECO:0000313" key="2">
    <source>
        <dbReference type="Proteomes" id="UP000636661"/>
    </source>
</evidence>
<sequence length="185" mass="20349">MTETAMTQLEQDAVQVLKWFITNAGKYVTYRDIASGVGIPRGARLERTVRAARAAAENLGHCIEDFLPSRDPRHRGAYTTRLTLAEEGDEHGARAAMHTVRRGVTSMRNMRRACAYEAKNQNGIAPKAFQEMTTAVEGCIQTVSGVGELGQEVYRLQSEKDALARRVAELEARLAHGPSDGYVTV</sequence>
<proteinExistence type="predicted"/>
<name>A0A918I479_9ACTN</name>
<dbReference type="EMBL" id="BMTP01000019">
    <property type="protein sequence ID" value="GGU61163.1"/>
    <property type="molecule type" value="Genomic_DNA"/>
</dbReference>
<reference evidence="1" key="1">
    <citation type="journal article" date="2014" name="Int. J. Syst. Evol. Microbiol.">
        <title>Complete genome sequence of Corynebacterium casei LMG S-19264T (=DSM 44701T), isolated from a smear-ripened cheese.</title>
        <authorList>
            <consortium name="US DOE Joint Genome Institute (JGI-PGF)"/>
            <person name="Walter F."/>
            <person name="Albersmeier A."/>
            <person name="Kalinowski J."/>
            <person name="Ruckert C."/>
        </authorList>
    </citation>
    <scope>NUCLEOTIDE SEQUENCE</scope>
    <source>
        <strain evidence="1">JCM 4391</strain>
    </source>
</reference>
<comment type="caution">
    <text evidence="1">The sequence shown here is derived from an EMBL/GenBank/DDBJ whole genome shotgun (WGS) entry which is preliminary data.</text>
</comment>
<dbReference type="AlphaFoldDB" id="A0A918I479"/>
<gene>
    <name evidence="1" type="ORF">GCM10010274_57490</name>
</gene>
<protein>
    <submittedName>
        <fullName evidence="1">Uncharacterized protein</fullName>
    </submittedName>
</protein>
<keyword evidence="2" id="KW-1185">Reference proteome</keyword>
<reference evidence="1" key="2">
    <citation type="submission" date="2020-09" db="EMBL/GenBank/DDBJ databases">
        <authorList>
            <person name="Sun Q."/>
            <person name="Ohkuma M."/>
        </authorList>
    </citation>
    <scope>NUCLEOTIDE SEQUENCE</scope>
    <source>
        <strain evidence="1">JCM 4391</strain>
    </source>
</reference>
<organism evidence="1 2">
    <name type="scientific">Streptomyces lavendofoliae</name>
    <dbReference type="NCBI Taxonomy" id="67314"/>
    <lineage>
        <taxon>Bacteria</taxon>
        <taxon>Bacillati</taxon>
        <taxon>Actinomycetota</taxon>
        <taxon>Actinomycetes</taxon>
        <taxon>Kitasatosporales</taxon>
        <taxon>Streptomycetaceae</taxon>
        <taxon>Streptomyces</taxon>
    </lineage>
</organism>
<evidence type="ECO:0000313" key="1">
    <source>
        <dbReference type="EMBL" id="GGU61163.1"/>
    </source>
</evidence>